<dbReference type="InterPro" id="IPR054505">
    <property type="entry name" value="Myb_DNA-bind_8"/>
</dbReference>
<proteinExistence type="predicted"/>
<keyword evidence="4" id="KW-1185">Reference proteome</keyword>
<name>A0A1E1L9K3_9HELO</name>
<evidence type="ECO:0000259" key="2">
    <source>
        <dbReference type="Pfam" id="PF22980"/>
    </source>
</evidence>
<organism evidence="3 4">
    <name type="scientific">Rhynchosporium graminicola</name>
    <dbReference type="NCBI Taxonomy" id="2792576"/>
    <lineage>
        <taxon>Eukaryota</taxon>
        <taxon>Fungi</taxon>
        <taxon>Dikarya</taxon>
        <taxon>Ascomycota</taxon>
        <taxon>Pezizomycotina</taxon>
        <taxon>Leotiomycetes</taxon>
        <taxon>Helotiales</taxon>
        <taxon>Ploettnerulaceae</taxon>
        <taxon>Rhynchosporium</taxon>
    </lineage>
</organism>
<feature type="compositionally biased region" description="Low complexity" evidence="1">
    <location>
        <begin position="67"/>
        <end position="86"/>
    </location>
</feature>
<sequence length="421" mass="46615">MPSKIQLDENLWFLYICLQKSDLKAIDFNAVGLATSLKPPAARMRYTRLKKQIESGALNTTHGPRTASSFSSPPPAAASSSSSLAPVKNGTASHGQAVKRKRRTRAEMEEDSVNVRMNRRPVGRNDGAKVERNMEQASPSPSVSTRLEGMNIDTKIRTISMKAKIEPRNENENERKIKIENLSAYGTGFDTESEGDSVEDSEEELPLAKLCKRRDLDLDMDLGSRQASSPMNSDDVVSDGLKHESVEANSILGNFPVHSTYASERNGFLGDNSLGETGEGNENGDGNGSEHPIGMQYPRYVPLGFTTRAIGRGNGTGKYDGQGFARFRDQSRGVFCRSQIGRGRYVSPYAGWVDGRDFEDQMSNSSPGPRLEMYARSQGQLQHEEQFREQRERQDQEKQQRHVMESNGSFGVGNEGPRKPL</sequence>
<dbReference type="Proteomes" id="UP000178129">
    <property type="component" value="Unassembled WGS sequence"/>
</dbReference>
<feature type="region of interest" description="Disordered" evidence="1">
    <location>
        <begin position="376"/>
        <end position="421"/>
    </location>
</feature>
<feature type="region of interest" description="Disordered" evidence="1">
    <location>
        <begin position="266"/>
        <end position="293"/>
    </location>
</feature>
<dbReference type="Pfam" id="PF22980">
    <property type="entry name" value="Myb_DNA-bind_8"/>
    <property type="match status" value="1"/>
</dbReference>
<feature type="compositionally biased region" description="Basic and acidic residues" evidence="1">
    <location>
        <begin position="382"/>
        <end position="404"/>
    </location>
</feature>
<comment type="caution">
    <text evidence="3">The sequence shown here is derived from an EMBL/GenBank/DDBJ whole genome shotgun (WGS) entry which is preliminary data.</text>
</comment>
<feature type="compositionally biased region" description="Gly residues" evidence="1">
    <location>
        <begin position="277"/>
        <end position="287"/>
    </location>
</feature>
<protein>
    <recommendedName>
        <fullName evidence="2">Myb-like DNA-binding domain-containing protein</fullName>
    </recommendedName>
</protein>
<dbReference type="AlphaFoldDB" id="A0A1E1L9K3"/>
<reference evidence="4" key="1">
    <citation type="submission" date="2016-03" db="EMBL/GenBank/DDBJ databases">
        <authorList>
            <person name="Ploux O."/>
        </authorList>
    </citation>
    <scope>NUCLEOTIDE SEQUENCE [LARGE SCALE GENOMIC DNA]</scope>
    <source>
        <strain evidence="4">UK7</strain>
    </source>
</reference>
<evidence type="ECO:0000313" key="4">
    <source>
        <dbReference type="Proteomes" id="UP000178129"/>
    </source>
</evidence>
<dbReference type="InParanoid" id="A0A1E1L9K3"/>
<evidence type="ECO:0000256" key="1">
    <source>
        <dbReference type="SAM" id="MobiDB-lite"/>
    </source>
</evidence>
<feature type="region of interest" description="Disordered" evidence="1">
    <location>
        <begin position="55"/>
        <end position="112"/>
    </location>
</feature>
<gene>
    <name evidence="3" type="ORF">RCO7_09713</name>
</gene>
<evidence type="ECO:0000313" key="3">
    <source>
        <dbReference type="EMBL" id="CZT07167.1"/>
    </source>
</evidence>
<dbReference type="STRING" id="914237.A0A1E1L9K3"/>
<feature type="domain" description="Myb-like DNA-binding" evidence="2">
    <location>
        <begin position="8"/>
        <end position="54"/>
    </location>
</feature>
<accession>A0A1E1L9K3</accession>
<dbReference type="EMBL" id="FJUW01000041">
    <property type="protein sequence ID" value="CZT07167.1"/>
    <property type="molecule type" value="Genomic_DNA"/>
</dbReference>